<dbReference type="AlphaFoldDB" id="D1Z2U8"/>
<feature type="transmembrane region" description="Helical" evidence="1">
    <location>
        <begin position="12"/>
        <end position="32"/>
    </location>
</feature>
<reference evidence="2 3" key="2">
    <citation type="journal article" date="2008" name="Int. J. Syst. Evol. Microbiol.">
        <title>Methanocella paludicola gen. nov., sp. nov., a methane-producing archaeon, the first isolate of the lineage 'Rice Cluster I', and proposal of the new archaeal order Methanocellales ord. nov.</title>
        <authorList>
            <person name="Sakai S."/>
            <person name="Imachi H."/>
            <person name="Hanada S."/>
            <person name="Ohashi A."/>
            <person name="Harada H."/>
            <person name="Kamagata Y."/>
        </authorList>
    </citation>
    <scope>NUCLEOTIDE SEQUENCE [LARGE SCALE GENOMIC DNA]</scope>
    <source>
        <strain evidence="3">DSM 17711 / JCM 13418 / NBRC 101707 / SANAE</strain>
    </source>
</reference>
<protein>
    <submittedName>
        <fullName evidence="2">Uncharacterized protein</fullName>
    </submittedName>
</protein>
<evidence type="ECO:0000313" key="2">
    <source>
        <dbReference type="EMBL" id="BAI63020.1"/>
    </source>
</evidence>
<reference evidence="2 3" key="1">
    <citation type="journal article" date="2007" name="Appl. Environ. Microbiol.">
        <title>Isolation of key methanogens for global methane emission from rice paddy fields: a novel isolate affiliated with the clone cluster rice cluster I.</title>
        <authorList>
            <person name="Sakai S."/>
            <person name="Imachi H."/>
            <person name="Sekiguchi Y."/>
            <person name="Ohashi A."/>
            <person name="Harada H."/>
            <person name="Kamagata Y."/>
        </authorList>
    </citation>
    <scope>NUCLEOTIDE SEQUENCE [LARGE SCALE GENOMIC DNA]</scope>
    <source>
        <strain evidence="3">DSM 17711 / JCM 13418 / NBRC 101707 / SANAE</strain>
    </source>
</reference>
<dbReference type="OrthoDB" id="380274at2157"/>
<dbReference type="STRING" id="304371.MCP_2948"/>
<dbReference type="KEGG" id="mpd:MCP_2948"/>
<dbReference type="Proteomes" id="UP000001882">
    <property type="component" value="Chromosome"/>
</dbReference>
<sequence>MLDDRGVDYGVLTGIGLVIASAVVLLFVFSMVRSSASADVAIALESAASEVCGDIETVGSMAVPYRVERFYRLDGAEVRASSGYVNASCGKDVFSRPFAFRIVPGRYEENGSLLWNGSAGMREYLNATFNATGTRERPVDDNHTKALTTLMDRASTSTFTSPVEVPHGRPLIIEKTFIYAMNGVEAEPYVLVYAG</sequence>
<keyword evidence="3" id="KW-1185">Reference proteome</keyword>
<gene>
    <name evidence="2" type="ordered locus">MCP_2948</name>
</gene>
<dbReference type="RefSeq" id="WP_012901690.1">
    <property type="nucleotide sequence ID" value="NC_013665.1"/>
</dbReference>
<dbReference type="EMBL" id="AP011532">
    <property type="protein sequence ID" value="BAI63020.1"/>
    <property type="molecule type" value="Genomic_DNA"/>
</dbReference>
<keyword evidence="1" id="KW-1133">Transmembrane helix</keyword>
<evidence type="ECO:0000313" key="3">
    <source>
        <dbReference type="Proteomes" id="UP000001882"/>
    </source>
</evidence>
<evidence type="ECO:0000256" key="1">
    <source>
        <dbReference type="SAM" id="Phobius"/>
    </source>
</evidence>
<keyword evidence="1" id="KW-0812">Transmembrane</keyword>
<keyword evidence="1" id="KW-0472">Membrane</keyword>
<organism evidence="2 3">
    <name type="scientific">Methanocella paludicola (strain DSM 17711 / JCM 13418 / NBRC 101707 / SANAE)</name>
    <dbReference type="NCBI Taxonomy" id="304371"/>
    <lineage>
        <taxon>Archaea</taxon>
        <taxon>Methanobacteriati</taxon>
        <taxon>Methanobacteriota</taxon>
        <taxon>Stenosarchaea group</taxon>
        <taxon>Methanomicrobia</taxon>
        <taxon>Methanocellales</taxon>
        <taxon>Methanocellaceae</taxon>
        <taxon>Methanocella</taxon>
    </lineage>
</organism>
<name>D1Z2U8_METPS</name>
<dbReference type="InParanoid" id="D1Z2U8"/>
<reference evidence="3" key="3">
    <citation type="journal article" date="2011" name="PLoS ONE">
        <title>Genome sequence of a mesophilic hydrogenotrophic methanogen Methanocella paludicola, the first cultivated representative of the order Methanocellales.</title>
        <authorList>
            <person name="Sakai S."/>
            <person name="Takaki Y."/>
            <person name="Shimamura S."/>
            <person name="Sekine M."/>
            <person name="Tajima T."/>
            <person name="Kosugi H."/>
            <person name="Ichikawa N."/>
            <person name="Tasumi E."/>
            <person name="Hiraki A.T."/>
            <person name="Shimizu A."/>
            <person name="Kato Y."/>
            <person name="Nishiko R."/>
            <person name="Mori K."/>
            <person name="Fujita N."/>
            <person name="Imachi H."/>
            <person name="Takai K."/>
        </authorList>
    </citation>
    <scope>NUCLEOTIDE SEQUENCE [LARGE SCALE GENOMIC DNA]</scope>
    <source>
        <strain evidence="3">DSM 17711 / JCM 13418 / NBRC 101707 / SANAE</strain>
    </source>
</reference>
<dbReference type="eggNOG" id="arCOG05165">
    <property type="taxonomic scope" value="Archaea"/>
</dbReference>
<dbReference type="GeneID" id="8682596"/>
<proteinExistence type="predicted"/>
<accession>D1Z2U8</accession>